<dbReference type="EMBL" id="NOXV01000098">
    <property type="protein sequence ID" value="OYQ47216.1"/>
    <property type="molecule type" value="Genomic_DNA"/>
</dbReference>
<dbReference type="Proteomes" id="UP000216605">
    <property type="component" value="Unassembled WGS sequence"/>
</dbReference>
<proteinExistence type="predicted"/>
<dbReference type="OrthoDB" id="1447028at2"/>
<organism evidence="1 2">
    <name type="scientific">Flavobacterium cyanobacteriorum</name>
    <dbReference type="NCBI Taxonomy" id="2022802"/>
    <lineage>
        <taxon>Bacteria</taxon>
        <taxon>Pseudomonadati</taxon>
        <taxon>Bacteroidota</taxon>
        <taxon>Flavobacteriia</taxon>
        <taxon>Flavobacteriales</taxon>
        <taxon>Flavobacteriaceae</taxon>
        <taxon>Flavobacterium</taxon>
    </lineage>
</organism>
<dbReference type="AlphaFoldDB" id="A0A256A0J3"/>
<keyword evidence="2" id="KW-1185">Reference proteome</keyword>
<protein>
    <submittedName>
        <fullName evidence="1">DUF4325 domain-containing protein</fullName>
    </submittedName>
</protein>
<name>A0A256A0J3_9FLAO</name>
<gene>
    <name evidence="1" type="ORF">CHU92_01100</name>
</gene>
<evidence type="ECO:0000313" key="1">
    <source>
        <dbReference type="EMBL" id="OYQ47216.1"/>
    </source>
</evidence>
<sequence>MKLSNANIINLEDYRVKGKDGTIAKVFTGRDRGEDVRKASKIDEIEKSYDEVFIIIPDNIYSINPSFFEELFVNVVLKLGREKFLNKFKFDSVGNYNYERPLSEAIIRILRKKTAIG</sequence>
<reference evidence="1 2" key="1">
    <citation type="submission" date="2017-07" db="EMBL/GenBank/DDBJ databases">
        <title>Flavobacterium cyanobacteriorum sp. nov., isolated from cyanobacterial aggregates in a eutrophic lake.</title>
        <authorList>
            <person name="Cai H."/>
        </authorList>
    </citation>
    <scope>NUCLEOTIDE SEQUENCE [LARGE SCALE GENOMIC DNA]</scope>
    <source>
        <strain evidence="1 2">TH021</strain>
    </source>
</reference>
<dbReference type="RefSeq" id="WP_094411747.1">
    <property type="nucleotide sequence ID" value="NZ_NOXV01000098.1"/>
</dbReference>
<comment type="caution">
    <text evidence="1">The sequence shown here is derived from an EMBL/GenBank/DDBJ whole genome shotgun (WGS) entry which is preliminary data.</text>
</comment>
<accession>A0A256A0J3</accession>
<evidence type="ECO:0000313" key="2">
    <source>
        <dbReference type="Proteomes" id="UP000216605"/>
    </source>
</evidence>